<keyword evidence="1" id="KW-0732">Signal</keyword>
<protein>
    <submittedName>
        <fullName evidence="2">Putative secreted protein</fullName>
    </submittedName>
</protein>
<name>A0A090XAV8_IXORI</name>
<dbReference type="AlphaFoldDB" id="A0A090XAV8"/>
<feature type="chain" id="PRO_5001867026" evidence="1">
    <location>
        <begin position="26"/>
        <end position="223"/>
    </location>
</feature>
<proteinExistence type="evidence at transcript level"/>
<organism evidence="2">
    <name type="scientific">Ixodes ricinus</name>
    <name type="common">Common tick</name>
    <name type="synonym">Acarus ricinus</name>
    <dbReference type="NCBI Taxonomy" id="34613"/>
    <lineage>
        <taxon>Eukaryota</taxon>
        <taxon>Metazoa</taxon>
        <taxon>Ecdysozoa</taxon>
        <taxon>Arthropoda</taxon>
        <taxon>Chelicerata</taxon>
        <taxon>Arachnida</taxon>
        <taxon>Acari</taxon>
        <taxon>Parasitiformes</taxon>
        <taxon>Ixodida</taxon>
        <taxon>Ixodoidea</taxon>
        <taxon>Ixodidae</taxon>
        <taxon>Ixodinae</taxon>
        <taxon>Ixodes</taxon>
    </lineage>
</organism>
<sequence>MDHPAWKIVAAVVLLSALVIQRGACEGERCDSDKVYKCYKDAAYKIHLWSDRFSAGSAAQNCGWAKNVSACTEGLITNGCTDEVKRPHSHSRRRHREDTYFNLRPEICSRAYLIGTSSYNDEVFEQCLDSSDHQIKELEGSGKLSKKDAECRMIRNEMDCIPSAATGCPPSTSLALEALRNYGSTRLDLEDCPRPGGGNSGLASRPEMFIVLGTLLASLAGCL</sequence>
<accession>A0A090XAV8</accession>
<evidence type="ECO:0000256" key="1">
    <source>
        <dbReference type="SAM" id="SignalP"/>
    </source>
</evidence>
<feature type="signal peptide" evidence="1">
    <location>
        <begin position="1"/>
        <end position="25"/>
    </location>
</feature>
<evidence type="ECO:0000313" key="2">
    <source>
        <dbReference type="EMBL" id="JAC93279.1"/>
    </source>
</evidence>
<reference evidence="2" key="1">
    <citation type="journal article" date="2015" name="PLoS Negl. Trop. Dis.">
        <title>Deep Sequencing Analysis of the Ixodes ricinus Haemocytome.</title>
        <authorList>
            <person name="Kotsyfakis M."/>
            <person name="Kopacek P."/>
            <person name="Franta Z."/>
            <person name="Pedra J.H."/>
            <person name="Ribeiro J.M."/>
        </authorList>
    </citation>
    <scope>NUCLEOTIDE SEQUENCE</scope>
</reference>
<dbReference type="EMBL" id="GBIH01001431">
    <property type="protein sequence ID" value="JAC93279.1"/>
    <property type="molecule type" value="mRNA"/>
</dbReference>